<feature type="transmembrane region" description="Helical" evidence="1">
    <location>
        <begin position="57"/>
        <end position="74"/>
    </location>
</feature>
<keyword evidence="1" id="KW-1133">Transmembrane helix</keyword>
<sequence>TTVDHGGQLKHATFALFVEQLCARQINPVAYTNTVKKSALKGLICEKQIKEAMTYRLFVMFMSFEMYIFVLKFLEVSSHAPLTNQILKRSSIPLSPYFETITLVPFYFHFPVFDS</sequence>
<dbReference type="AlphaFoldDB" id="A0A1B6JAC0"/>
<protein>
    <submittedName>
        <fullName evidence="2">Uncharacterized protein</fullName>
    </submittedName>
</protein>
<keyword evidence="1" id="KW-0812">Transmembrane</keyword>
<keyword evidence="1" id="KW-0472">Membrane</keyword>
<organism evidence="2">
    <name type="scientific">Homalodisca liturata</name>
    <dbReference type="NCBI Taxonomy" id="320908"/>
    <lineage>
        <taxon>Eukaryota</taxon>
        <taxon>Metazoa</taxon>
        <taxon>Ecdysozoa</taxon>
        <taxon>Arthropoda</taxon>
        <taxon>Hexapoda</taxon>
        <taxon>Insecta</taxon>
        <taxon>Pterygota</taxon>
        <taxon>Neoptera</taxon>
        <taxon>Paraneoptera</taxon>
        <taxon>Hemiptera</taxon>
        <taxon>Auchenorrhyncha</taxon>
        <taxon>Membracoidea</taxon>
        <taxon>Cicadellidae</taxon>
        <taxon>Cicadellinae</taxon>
        <taxon>Proconiini</taxon>
        <taxon>Homalodisca</taxon>
    </lineage>
</organism>
<dbReference type="EMBL" id="GECU01011569">
    <property type="protein sequence ID" value="JAS96137.1"/>
    <property type="molecule type" value="Transcribed_RNA"/>
</dbReference>
<proteinExistence type="predicted"/>
<feature type="transmembrane region" description="Helical" evidence="1">
    <location>
        <begin position="94"/>
        <end position="113"/>
    </location>
</feature>
<gene>
    <name evidence="2" type="ORF">g.35841</name>
</gene>
<reference evidence="2" key="1">
    <citation type="submission" date="2015-11" db="EMBL/GenBank/DDBJ databases">
        <title>De novo transcriptome assembly of four potential Pierce s Disease insect vectors from Arizona vineyards.</title>
        <authorList>
            <person name="Tassone E.E."/>
        </authorList>
    </citation>
    <scope>NUCLEOTIDE SEQUENCE</scope>
</reference>
<evidence type="ECO:0000256" key="1">
    <source>
        <dbReference type="SAM" id="Phobius"/>
    </source>
</evidence>
<accession>A0A1B6JAC0</accession>
<feature type="non-terminal residue" evidence="2">
    <location>
        <position position="1"/>
    </location>
</feature>
<evidence type="ECO:0000313" key="2">
    <source>
        <dbReference type="EMBL" id="JAS96137.1"/>
    </source>
</evidence>
<name>A0A1B6JAC0_9HEMI</name>